<dbReference type="AlphaFoldDB" id="A0A1V9EGM6"/>
<proteinExistence type="inferred from homology"/>
<dbReference type="InterPro" id="IPR012944">
    <property type="entry name" value="SusD_RagB_dom"/>
</dbReference>
<keyword evidence="3" id="KW-0732">Signal</keyword>
<dbReference type="OrthoDB" id="5694214at2"/>
<evidence type="ECO:0000256" key="5">
    <source>
        <dbReference type="ARBA" id="ARBA00023237"/>
    </source>
</evidence>
<dbReference type="EMBL" id="LVXG01000031">
    <property type="protein sequence ID" value="OQP45288.1"/>
    <property type="molecule type" value="Genomic_DNA"/>
</dbReference>
<evidence type="ECO:0000259" key="7">
    <source>
        <dbReference type="Pfam" id="PF07980"/>
    </source>
</evidence>
<comment type="subcellular location">
    <subcellularLocation>
        <location evidence="1">Cell outer membrane</location>
    </subcellularLocation>
</comment>
<dbReference type="InterPro" id="IPR011990">
    <property type="entry name" value="TPR-like_helical_dom_sf"/>
</dbReference>
<dbReference type="Proteomes" id="UP000192610">
    <property type="component" value="Unassembled WGS sequence"/>
</dbReference>
<reference evidence="10" key="1">
    <citation type="submission" date="2016-04" db="EMBL/GenBank/DDBJ databases">
        <authorList>
            <person name="Chen L."/>
            <person name="Zhuang W."/>
            <person name="Wang G."/>
        </authorList>
    </citation>
    <scope>NUCLEOTIDE SEQUENCE [LARGE SCALE GENOMIC DNA]</scope>
    <source>
        <strain evidence="10">17621</strain>
    </source>
</reference>
<organism evidence="9 10">
    <name type="scientific">Niastella yeongjuensis</name>
    <dbReference type="NCBI Taxonomy" id="354355"/>
    <lineage>
        <taxon>Bacteria</taxon>
        <taxon>Pseudomonadati</taxon>
        <taxon>Bacteroidota</taxon>
        <taxon>Chitinophagia</taxon>
        <taxon>Chitinophagales</taxon>
        <taxon>Chitinophagaceae</taxon>
        <taxon>Niastella</taxon>
    </lineage>
</organism>
<dbReference type="SUPFAM" id="SSF48452">
    <property type="entry name" value="TPR-like"/>
    <property type="match status" value="1"/>
</dbReference>
<gene>
    <name evidence="9" type="ORF">A4H97_32750</name>
</gene>
<dbReference type="InterPro" id="IPR033985">
    <property type="entry name" value="SusD-like_N"/>
</dbReference>
<keyword evidence="10" id="KW-1185">Reference proteome</keyword>
<dbReference type="Gene3D" id="1.25.40.390">
    <property type="match status" value="1"/>
</dbReference>
<dbReference type="Pfam" id="PF07980">
    <property type="entry name" value="SusD_RagB"/>
    <property type="match status" value="1"/>
</dbReference>
<feature type="domain" description="RagB/SusD" evidence="7">
    <location>
        <begin position="258"/>
        <end position="545"/>
    </location>
</feature>
<evidence type="ECO:0000256" key="6">
    <source>
        <dbReference type="SAM" id="MobiDB-lite"/>
    </source>
</evidence>
<feature type="domain" description="SusD-like N-terminal" evidence="8">
    <location>
        <begin position="24"/>
        <end position="219"/>
    </location>
</feature>
<feature type="region of interest" description="Disordered" evidence="6">
    <location>
        <begin position="526"/>
        <end position="545"/>
    </location>
</feature>
<dbReference type="STRING" id="354355.SAMN05660816_02447"/>
<comment type="caution">
    <text evidence="9">The sequence shown here is derived from an EMBL/GenBank/DDBJ whole genome shotgun (WGS) entry which is preliminary data.</text>
</comment>
<comment type="similarity">
    <text evidence="2">Belongs to the SusD family.</text>
</comment>
<evidence type="ECO:0008006" key="11">
    <source>
        <dbReference type="Google" id="ProtNLM"/>
    </source>
</evidence>
<accession>A0A1V9EGM6</accession>
<evidence type="ECO:0000256" key="4">
    <source>
        <dbReference type="ARBA" id="ARBA00023136"/>
    </source>
</evidence>
<dbReference type="Pfam" id="PF14322">
    <property type="entry name" value="SusD-like_3"/>
    <property type="match status" value="1"/>
</dbReference>
<evidence type="ECO:0000313" key="10">
    <source>
        <dbReference type="Proteomes" id="UP000192610"/>
    </source>
</evidence>
<keyword evidence="4" id="KW-0472">Membrane</keyword>
<sequence length="545" mass="62398">MKKLTILLIITGMLAAMTSCKKDFLQEEGYGATTAIFETQEGLITLVNGQYNRLRLTKMYGSQCWAYLTEMGNDMWLKGGNNTQQQMSEYRTLDATSSSYNTDLWNHLYKGVWNANYFFEQADKIKWTSDDIRNKNRGENLTLKAFFLFNIVNIWGGVYLPQTTSYEDGLVAKRSPAEDFYQEIIKELNEALPLVPATSTESGRVTKPVVEALLARVHLYHKDWDEVVKYATNVISNYNYGLISGWKNLINNSTDRSKEFIWQVNYGPDVKYTGANDNWYFLAYAPFIDQFSGIQTELNWTGYGGCQLYPTLYNLSLFNRDADARWKDGYQTVWYYNKPSNKLSLQNTIHVDTALYFVPFALTAQQKTWATNRYIAKDLNDLYNTNGIAKDPKVFIGFKKFDANDRPGALTTNNVAEDYSIIRLGDIYLMRAEANMNLGKNDLAADDINAIRLRAAVPGYESVMTNITAADINLNFILDERARELGGENMRWFDLKRTGKLVERVKLYNPEAAPYIKEFHNQRPIPQAQFDGMPDPSTLGQNEGY</sequence>
<dbReference type="RefSeq" id="WP_081202372.1">
    <property type="nucleotide sequence ID" value="NZ_FOCZ01000004.1"/>
</dbReference>
<protein>
    <recommendedName>
        <fullName evidence="11">RagB/SusD family nutrient uptake outer membrane protein</fullName>
    </recommendedName>
</protein>
<keyword evidence="5" id="KW-0998">Cell outer membrane</keyword>
<evidence type="ECO:0000256" key="1">
    <source>
        <dbReference type="ARBA" id="ARBA00004442"/>
    </source>
</evidence>
<evidence type="ECO:0000256" key="2">
    <source>
        <dbReference type="ARBA" id="ARBA00006275"/>
    </source>
</evidence>
<evidence type="ECO:0000256" key="3">
    <source>
        <dbReference type="ARBA" id="ARBA00022729"/>
    </source>
</evidence>
<evidence type="ECO:0000313" key="9">
    <source>
        <dbReference type="EMBL" id="OQP45288.1"/>
    </source>
</evidence>
<evidence type="ECO:0000259" key="8">
    <source>
        <dbReference type="Pfam" id="PF14322"/>
    </source>
</evidence>
<dbReference type="GO" id="GO:0009279">
    <property type="term" value="C:cell outer membrane"/>
    <property type="evidence" value="ECO:0007669"/>
    <property type="project" value="UniProtKB-SubCell"/>
</dbReference>
<dbReference type="PROSITE" id="PS51257">
    <property type="entry name" value="PROKAR_LIPOPROTEIN"/>
    <property type="match status" value="1"/>
</dbReference>
<name>A0A1V9EGM6_9BACT</name>